<dbReference type="SUPFAM" id="SSF47819">
    <property type="entry name" value="HRDC-like"/>
    <property type="match status" value="1"/>
</dbReference>
<dbReference type="HOGENOM" id="CLU_010129_0_1_1"/>
<feature type="compositionally biased region" description="Basic and acidic residues" evidence="9">
    <location>
        <begin position="780"/>
        <end position="789"/>
    </location>
</feature>
<dbReference type="GO" id="GO:0000175">
    <property type="term" value="F:3'-5'-RNA exonuclease activity"/>
    <property type="evidence" value="ECO:0007669"/>
    <property type="project" value="InterPro"/>
</dbReference>
<evidence type="ECO:0000256" key="1">
    <source>
        <dbReference type="ARBA" id="ARBA00004123"/>
    </source>
</evidence>
<dbReference type="PANTHER" id="PTHR12124:SF47">
    <property type="entry name" value="EXOSOME COMPONENT 10"/>
    <property type="match status" value="1"/>
</dbReference>
<feature type="compositionally biased region" description="Basic and acidic residues" evidence="9">
    <location>
        <begin position="759"/>
        <end position="772"/>
    </location>
</feature>
<dbReference type="GeneID" id="9222655"/>
<dbReference type="AlphaFoldDB" id="C5FLQ1"/>
<keyword evidence="5" id="KW-0271">Exosome</keyword>
<dbReference type="GO" id="GO:0071040">
    <property type="term" value="P:nuclear polyadenylation-dependent antisense transcript catabolic process"/>
    <property type="evidence" value="ECO:0007669"/>
    <property type="project" value="TreeGrafter"/>
</dbReference>
<keyword evidence="2" id="KW-0698">rRNA processing</keyword>
<dbReference type="FunFam" id="1.10.150.80:FF:000001">
    <property type="entry name" value="Putative exosome component 10"/>
    <property type="match status" value="1"/>
</dbReference>
<dbReference type="GO" id="GO:0071035">
    <property type="term" value="P:nuclear polyadenylation-dependent rRNA catabolic process"/>
    <property type="evidence" value="ECO:0007669"/>
    <property type="project" value="TreeGrafter"/>
</dbReference>
<dbReference type="GO" id="GO:0071038">
    <property type="term" value="P:TRAMP-dependent tRNA surveillance pathway"/>
    <property type="evidence" value="ECO:0007669"/>
    <property type="project" value="TreeGrafter"/>
</dbReference>
<feature type="region of interest" description="Disordered" evidence="9">
    <location>
        <begin position="126"/>
        <end position="152"/>
    </location>
</feature>
<evidence type="ECO:0000256" key="3">
    <source>
        <dbReference type="ARBA" id="ARBA00022722"/>
    </source>
</evidence>
<proteinExistence type="inferred from homology"/>
<sequence>MEGAADFTPFQEQVQAALVSTTKTTRQIIAEDLTFHRSFDPNTTKALDKQGARLLNLTNSLLRIASSNNSDSPFSSNHRSKSSRRPVLRDEESIDENWKSVVDVIDELLEKADACLDEFTGIIKKLSPSQQERQQRGDQRQQQENYGKTGGFPRMYSHGSSKIAKPQLGFDVRVNNLDDGSAFKPLLKSKPHALVPLEESLGGSLSDPTKPYHHPYEKEIGESTYPASVYEKREPQMYQPVENTKATFVETMEDVHAMLAELKKAKEIAVDLEHHDAHVYHGLVCLMQISTREQDWIVDTLKPWRDQLQVLNEVFADPSIVKVLHGSSMDVIWLQRDLGLYLVGLFDTFHAASMLQLPKKSLKFLLQQYVGFDADKQYQTADWRIRPLLPGMLDYARSDTHFLLYIFDRLRNELIEASGRDAIEYVLERSKECALQRYERPTYDSLRGRGNGGWHDMLSNSPVLLTREQFAVFRALHEWRDKTARTDDESTQTVLSKRSLFRIAQEMPVDKFAVLQLASPVSASLRSRTEEVAALIAKAKKNSSTGPEMHEMIRRSPTVATTTGQARVVAAKGAMDREAQDINTDDIPGPSTAETSVRASVSQFWGQTDRTSQPCDNYNGEYSTSASTQALQLSLPLPTMPVRVIEGEVPRPDSDDDMEDVEEGEEEEEEEATRPVKSNEIFTVRQFGVPQRNPAAGDADETAAPVQTFDKDASEILLEDGGLDRKQKKKKEKKQRKRQREDEDEGESKPFDYASAESLIHRQENNKHDQSSKKGKPKERRFNPYDKLLDAPSGVKKVRKETPGRSHTFR</sequence>
<gene>
    <name evidence="11" type="ORF">MCYG_03442</name>
</gene>
<dbReference type="InterPro" id="IPR049559">
    <property type="entry name" value="Rrp6p-like_exo"/>
</dbReference>
<evidence type="ECO:0000259" key="10">
    <source>
        <dbReference type="PROSITE" id="PS50967"/>
    </source>
</evidence>
<feature type="region of interest" description="Disordered" evidence="9">
    <location>
        <begin position="66"/>
        <end position="90"/>
    </location>
</feature>
<protein>
    <submittedName>
        <fullName evidence="11">Ribosomal RNA processing 3'-5' exonuclease</fullName>
    </submittedName>
</protein>
<evidence type="ECO:0000313" key="12">
    <source>
        <dbReference type="Proteomes" id="UP000002035"/>
    </source>
</evidence>
<dbReference type="GO" id="GO:0000467">
    <property type="term" value="P:exonucleolytic trimming to generate mature 3'-end of 5.8S rRNA from tricistronic rRNA transcript (SSU-rRNA, 5.8S rRNA, LSU-rRNA)"/>
    <property type="evidence" value="ECO:0007669"/>
    <property type="project" value="InterPro"/>
</dbReference>
<dbReference type="GO" id="GO:0071044">
    <property type="term" value="P:histone mRNA catabolic process"/>
    <property type="evidence" value="ECO:0007669"/>
    <property type="project" value="TreeGrafter"/>
</dbReference>
<keyword evidence="3" id="KW-0540">Nuclease</keyword>
<dbReference type="VEuPathDB" id="FungiDB:MCYG_03442"/>
<reference evidence="12" key="1">
    <citation type="journal article" date="2012" name="MBio">
        <title>Comparative genome analysis of Trichophyton rubrum and related dermatophytes reveals candidate genes involved in infection.</title>
        <authorList>
            <person name="Martinez D.A."/>
            <person name="Oliver B.G."/>
            <person name="Graeser Y."/>
            <person name="Goldberg J.M."/>
            <person name="Li W."/>
            <person name="Martinez-Rossi N.M."/>
            <person name="Monod M."/>
            <person name="Shelest E."/>
            <person name="Barton R.C."/>
            <person name="Birch E."/>
            <person name="Brakhage A.A."/>
            <person name="Chen Z."/>
            <person name="Gurr S.J."/>
            <person name="Heiman D."/>
            <person name="Heitman J."/>
            <person name="Kosti I."/>
            <person name="Rossi A."/>
            <person name="Saif S."/>
            <person name="Samalova M."/>
            <person name="Saunders C.W."/>
            <person name="Shea T."/>
            <person name="Summerbell R.C."/>
            <person name="Xu J."/>
            <person name="Young S."/>
            <person name="Zeng Q."/>
            <person name="Birren B.W."/>
            <person name="Cuomo C.A."/>
            <person name="White T.C."/>
        </authorList>
    </citation>
    <scope>NUCLEOTIDE SEQUENCE [LARGE SCALE GENOMIC DNA]</scope>
    <source>
        <strain evidence="12">ATCC MYA-4605 / CBS 113480</strain>
    </source>
</reference>
<dbReference type="GO" id="GO:0005730">
    <property type="term" value="C:nucleolus"/>
    <property type="evidence" value="ECO:0007669"/>
    <property type="project" value="TreeGrafter"/>
</dbReference>
<feature type="compositionally biased region" description="Low complexity" evidence="9">
    <location>
        <begin position="66"/>
        <end position="77"/>
    </location>
</feature>
<dbReference type="Proteomes" id="UP000002035">
    <property type="component" value="Unassembled WGS sequence"/>
</dbReference>
<keyword evidence="4" id="KW-0378">Hydrolase</keyword>
<dbReference type="InterPro" id="IPR036397">
    <property type="entry name" value="RNaseH_sf"/>
</dbReference>
<evidence type="ECO:0000313" key="11">
    <source>
        <dbReference type="EMBL" id="EEQ30623.1"/>
    </source>
</evidence>
<dbReference type="InterPro" id="IPR012337">
    <property type="entry name" value="RNaseH-like_sf"/>
</dbReference>
<dbReference type="Pfam" id="PF08066">
    <property type="entry name" value="PMC2NT"/>
    <property type="match status" value="1"/>
</dbReference>
<evidence type="ECO:0000256" key="2">
    <source>
        <dbReference type="ARBA" id="ARBA00022552"/>
    </source>
</evidence>
<dbReference type="Gene3D" id="3.30.420.10">
    <property type="entry name" value="Ribonuclease H-like superfamily/Ribonuclease H"/>
    <property type="match status" value="1"/>
</dbReference>
<dbReference type="SUPFAM" id="SSF53098">
    <property type="entry name" value="Ribonuclease H-like"/>
    <property type="match status" value="1"/>
</dbReference>
<dbReference type="GO" id="GO:0071036">
    <property type="term" value="P:nuclear polyadenylation-dependent snoRNA catabolic process"/>
    <property type="evidence" value="ECO:0007669"/>
    <property type="project" value="TreeGrafter"/>
</dbReference>
<organism evidence="11 12">
    <name type="scientific">Arthroderma otae (strain ATCC MYA-4605 / CBS 113480)</name>
    <name type="common">Microsporum canis</name>
    <dbReference type="NCBI Taxonomy" id="554155"/>
    <lineage>
        <taxon>Eukaryota</taxon>
        <taxon>Fungi</taxon>
        <taxon>Dikarya</taxon>
        <taxon>Ascomycota</taxon>
        <taxon>Pezizomycotina</taxon>
        <taxon>Eurotiomycetes</taxon>
        <taxon>Eurotiomycetidae</taxon>
        <taxon>Onygenales</taxon>
        <taxon>Arthrodermataceae</taxon>
        <taxon>Microsporum</taxon>
    </lineage>
</organism>
<dbReference type="InterPro" id="IPR010997">
    <property type="entry name" value="HRDC-like_sf"/>
</dbReference>
<feature type="region of interest" description="Disordered" evidence="9">
    <location>
        <begin position="647"/>
        <end position="810"/>
    </location>
</feature>
<dbReference type="STRING" id="554155.C5FLQ1"/>
<dbReference type="FunFam" id="3.30.420.10:FF:000059">
    <property type="entry name" value="Exosome complex exonuclease Rrp6"/>
    <property type="match status" value="1"/>
</dbReference>
<evidence type="ECO:0000256" key="8">
    <source>
        <dbReference type="ARBA" id="ARBA00043957"/>
    </source>
</evidence>
<dbReference type="InterPro" id="IPR002562">
    <property type="entry name" value="3'-5'_exonuclease_dom"/>
</dbReference>
<dbReference type="InterPro" id="IPR044876">
    <property type="entry name" value="HRDC_dom_sf"/>
</dbReference>
<dbReference type="Pfam" id="PF00570">
    <property type="entry name" value="HRDC"/>
    <property type="match status" value="1"/>
</dbReference>
<feature type="compositionally biased region" description="Acidic residues" evidence="9">
    <location>
        <begin position="654"/>
        <end position="671"/>
    </location>
</feature>
<dbReference type="OMA" id="TMDIIWL"/>
<evidence type="ECO:0000256" key="5">
    <source>
        <dbReference type="ARBA" id="ARBA00022835"/>
    </source>
</evidence>
<dbReference type="GO" id="GO:0000166">
    <property type="term" value="F:nucleotide binding"/>
    <property type="evidence" value="ECO:0007669"/>
    <property type="project" value="InterPro"/>
</dbReference>
<dbReference type="Pfam" id="PF01612">
    <property type="entry name" value="DNA_pol_A_exo1"/>
    <property type="match status" value="1"/>
</dbReference>
<name>C5FLQ1_ARTOC</name>
<comment type="subcellular location">
    <subcellularLocation>
        <location evidence="1">Nucleus</location>
    </subcellularLocation>
</comment>
<dbReference type="GO" id="GO:0071037">
    <property type="term" value="P:nuclear polyadenylation-dependent snRNA catabolic process"/>
    <property type="evidence" value="ECO:0007669"/>
    <property type="project" value="TreeGrafter"/>
</dbReference>
<dbReference type="GO" id="GO:0071051">
    <property type="term" value="P:poly(A)-dependent snoRNA 3'-end processing"/>
    <property type="evidence" value="ECO:0007669"/>
    <property type="project" value="TreeGrafter"/>
</dbReference>
<dbReference type="PANTHER" id="PTHR12124">
    <property type="entry name" value="POLYMYOSITIS/SCLERODERMA AUTOANTIGEN-RELATED"/>
    <property type="match status" value="1"/>
</dbReference>
<dbReference type="CDD" id="cd06147">
    <property type="entry name" value="Rrp6p_like_exo"/>
    <property type="match status" value="1"/>
</dbReference>
<keyword evidence="7" id="KW-0539">Nucleus</keyword>
<evidence type="ECO:0000256" key="7">
    <source>
        <dbReference type="ARBA" id="ARBA00023242"/>
    </source>
</evidence>
<dbReference type="InterPro" id="IPR012588">
    <property type="entry name" value="Exosome-assoc_fac_Rrp6_N"/>
</dbReference>
<keyword evidence="12" id="KW-1185">Reference proteome</keyword>
<dbReference type="SMART" id="SM00341">
    <property type="entry name" value="HRDC"/>
    <property type="match status" value="1"/>
</dbReference>
<dbReference type="eggNOG" id="KOG2206">
    <property type="taxonomic scope" value="Eukaryota"/>
</dbReference>
<accession>C5FLQ1</accession>
<dbReference type="RefSeq" id="XP_002847936.1">
    <property type="nucleotide sequence ID" value="XM_002847890.1"/>
</dbReference>
<dbReference type="EMBL" id="DS995703">
    <property type="protein sequence ID" value="EEQ30623.1"/>
    <property type="molecule type" value="Genomic_DNA"/>
</dbReference>
<dbReference type="InterPro" id="IPR045092">
    <property type="entry name" value="Rrp6-like"/>
</dbReference>
<evidence type="ECO:0000256" key="6">
    <source>
        <dbReference type="ARBA" id="ARBA00022839"/>
    </source>
</evidence>
<feature type="compositionally biased region" description="Basic residues" evidence="9">
    <location>
        <begin position="726"/>
        <end position="738"/>
    </location>
</feature>
<comment type="similarity">
    <text evidence="8">Belongs to the exosome component 10/RRP6 family.</text>
</comment>
<evidence type="ECO:0000256" key="4">
    <source>
        <dbReference type="ARBA" id="ARBA00022801"/>
    </source>
</evidence>
<dbReference type="OrthoDB" id="2250022at2759"/>
<evidence type="ECO:0000256" key="9">
    <source>
        <dbReference type="SAM" id="MobiDB-lite"/>
    </source>
</evidence>
<dbReference type="GO" id="GO:0071039">
    <property type="term" value="P:nuclear polyadenylation-dependent CUT catabolic process"/>
    <property type="evidence" value="ECO:0007669"/>
    <property type="project" value="TreeGrafter"/>
</dbReference>
<dbReference type="GO" id="GO:0000176">
    <property type="term" value="C:nuclear exosome (RNase complex)"/>
    <property type="evidence" value="ECO:0007669"/>
    <property type="project" value="InterPro"/>
</dbReference>
<dbReference type="GO" id="GO:0003727">
    <property type="term" value="F:single-stranded RNA binding"/>
    <property type="evidence" value="ECO:0007669"/>
    <property type="project" value="TreeGrafter"/>
</dbReference>
<dbReference type="SMART" id="SM00474">
    <property type="entry name" value="35EXOc"/>
    <property type="match status" value="1"/>
</dbReference>
<dbReference type="PROSITE" id="PS50967">
    <property type="entry name" value="HRDC"/>
    <property type="match status" value="1"/>
</dbReference>
<keyword evidence="6 11" id="KW-0269">Exonuclease</keyword>
<dbReference type="InterPro" id="IPR002121">
    <property type="entry name" value="HRDC_dom"/>
</dbReference>
<feature type="domain" description="HRDC" evidence="10">
    <location>
        <begin position="466"/>
        <end position="546"/>
    </location>
</feature>
<dbReference type="Gene3D" id="1.10.150.80">
    <property type="entry name" value="HRDC domain"/>
    <property type="match status" value="1"/>
</dbReference>